<dbReference type="GO" id="GO:0005829">
    <property type="term" value="C:cytosol"/>
    <property type="evidence" value="ECO:0007669"/>
    <property type="project" value="TreeGrafter"/>
</dbReference>
<dbReference type="AlphaFoldDB" id="A0A9P5SBM3"/>
<dbReference type="PANTHER" id="PTHR21091:SF169">
    <property type="entry name" value="UROPORPHYRINOGEN DECARBOXYLASE"/>
    <property type="match status" value="1"/>
</dbReference>
<accession>A0A9P5SBM3</accession>
<dbReference type="PROSITE" id="PS00906">
    <property type="entry name" value="UROD_1"/>
    <property type="match status" value="1"/>
</dbReference>
<feature type="chain" id="PRO_5040344575" description="Uroporphyrinogen decarboxylase (URO-D) domain-containing protein" evidence="1">
    <location>
        <begin position="21"/>
        <end position="165"/>
    </location>
</feature>
<evidence type="ECO:0000256" key="1">
    <source>
        <dbReference type="SAM" id="SignalP"/>
    </source>
</evidence>
<dbReference type="PANTHER" id="PTHR21091">
    <property type="entry name" value="METHYLTETRAHYDROFOLATE:HOMOCYSTEINE METHYLTRANSFERASE RELATED"/>
    <property type="match status" value="1"/>
</dbReference>
<evidence type="ECO:0000259" key="2">
    <source>
        <dbReference type="PROSITE" id="PS00906"/>
    </source>
</evidence>
<proteinExistence type="predicted"/>
<sequence>MLINWSSLLLAPALFSFTQGLPTQLSFSAPCHAISPLANKAFPPLKNDLILRAARGEKTERAPVWVMRQAGRYLPEFRRVSEEYDFFTICRTPALATQVTLQPIDRFDGLDAAIIFSDILVIPQALGLEVVMLPGQGPHFPAPLKGPEDMHRLKEKIDIRQDLGY</sequence>
<feature type="non-terminal residue" evidence="3">
    <location>
        <position position="165"/>
    </location>
</feature>
<dbReference type="SUPFAM" id="SSF51726">
    <property type="entry name" value="UROD/MetE-like"/>
    <property type="match status" value="1"/>
</dbReference>
<dbReference type="GO" id="GO:0006783">
    <property type="term" value="P:heme biosynthetic process"/>
    <property type="evidence" value="ECO:0007669"/>
    <property type="project" value="TreeGrafter"/>
</dbReference>
<evidence type="ECO:0000313" key="4">
    <source>
        <dbReference type="Proteomes" id="UP000696485"/>
    </source>
</evidence>
<feature type="signal peptide" evidence="1">
    <location>
        <begin position="1"/>
        <end position="20"/>
    </location>
</feature>
<name>A0A9P5SBM3_9FUNG</name>
<organism evidence="3 4">
    <name type="scientific">Podila minutissima</name>
    <dbReference type="NCBI Taxonomy" id="64525"/>
    <lineage>
        <taxon>Eukaryota</taxon>
        <taxon>Fungi</taxon>
        <taxon>Fungi incertae sedis</taxon>
        <taxon>Mucoromycota</taxon>
        <taxon>Mortierellomycotina</taxon>
        <taxon>Mortierellomycetes</taxon>
        <taxon>Mortierellales</taxon>
        <taxon>Mortierellaceae</taxon>
        <taxon>Podila</taxon>
    </lineage>
</organism>
<evidence type="ECO:0000313" key="3">
    <source>
        <dbReference type="EMBL" id="KAF9324852.1"/>
    </source>
</evidence>
<dbReference type="EMBL" id="JAAAUY010001018">
    <property type="protein sequence ID" value="KAF9324852.1"/>
    <property type="molecule type" value="Genomic_DNA"/>
</dbReference>
<gene>
    <name evidence="3" type="ORF">BG006_000169</name>
</gene>
<reference evidence="3" key="1">
    <citation type="journal article" date="2020" name="Fungal Divers.">
        <title>Resolving the Mortierellaceae phylogeny through synthesis of multi-gene phylogenetics and phylogenomics.</title>
        <authorList>
            <person name="Vandepol N."/>
            <person name="Liber J."/>
            <person name="Desiro A."/>
            <person name="Na H."/>
            <person name="Kennedy M."/>
            <person name="Barry K."/>
            <person name="Grigoriev I.V."/>
            <person name="Miller A.N."/>
            <person name="O'Donnell K."/>
            <person name="Stajich J.E."/>
            <person name="Bonito G."/>
        </authorList>
    </citation>
    <scope>NUCLEOTIDE SEQUENCE</scope>
    <source>
        <strain evidence="3">NVP1</strain>
    </source>
</reference>
<dbReference type="Pfam" id="PF01208">
    <property type="entry name" value="URO-D"/>
    <property type="match status" value="1"/>
</dbReference>
<comment type="caution">
    <text evidence="3">The sequence shown here is derived from an EMBL/GenBank/DDBJ whole genome shotgun (WGS) entry which is preliminary data.</text>
</comment>
<protein>
    <recommendedName>
        <fullName evidence="2">Uroporphyrinogen decarboxylase (URO-D) domain-containing protein</fullName>
    </recommendedName>
</protein>
<dbReference type="Proteomes" id="UP000696485">
    <property type="component" value="Unassembled WGS sequence"/>
</dbReference>
<dbReference type="InterPro" id="IPR000257">
    <property type="entry name" value="Uroporphyrinogen_deCOase"/>
</dbReference>
<dbReference type="InterPro" id="IPR038071">
    <property type="entry name" value="UROD/MetE-like_sf"/>
</dbReference>
<dbReference type="Gene3D" id="3.20.20.210">
    <property type="match status" value="1"/>
</dbReference>
<keyword evidence="1" id="KW-0732">Signal</keyword>
<dbReference type="GO" id="GO:0004853">
    <property type="term" value="F:uroporphyrinogen decarboxylase activity"/>
    <property type="evidence" value="ECO:0007669"/>
    <property type="project" value="InterPro"/>
</dbReference>
<feature type="domain" description="Uroporphyrinogen decarboxylase (URO-D)" evidence="2">
    <location>
        <begin position="63"/>
        <end position="72"/>
    </location>
</feature>
<keyword evidence="4" id="KW-1185">Reference proteome</keyword>